<accession>A0A367XC21</accession>
<dbReference type="AlphaFoldDB" id="A0A367XC21"/>
<dbReference type="Proteomes" id="UP000252517">
    <property type="component" value="Unassembled WGS sequence"/>
</dbReference>
<name>A0A367XC21_9PROT</name>
<evidence type="ECO:0000313" key="2">
    <source>
        <dbReference type="Proteomes" id="UP000252517"/>
    </source>
</evidence>
<reference evidence="1 2" key="1">
    <citation type="submission" date="2014-07" db="EMBL/GenBank/DDBJ databases">
        <title>Draft genome sequence of Thalassospira profundimaris S25-3-2.</title>
        <authorList>
            <person name="Lai Q."/>
            <person name="Shao Z."/>
        </authorList>
    </citation>
    <scope>NUCLEOTIDE SEQUENCE [LARGE SCALE GENOMIC DNA]</scope>
    <source>
        <strain evidence="1 2">S25-3-2</strain>
    </source>
</reference>
<gene>
    <name evidence="1" type="ORF">TH25_09645</name>
</gene>
<protein>
    <submittedName>
        <fullName evidence="1">Uncharacterized protein</fullName>
    </submittedName>
</protein>
<evidence type="ECO:0000313" key="1">
    <source>
        <dbReference type="EMBL" id="RCK51226.1"/>
    </source>
</evidence>
<proteinExistence type="predicted"/>
<organism evidence="1 2">
    <name type="scientific">Thalassospira profundimaris</name>
    <dbReference type="NCBI Taxonomy" id="502049"/>
    <lineage>
        <taxon>Bacteria</taxon>
        <taxon>Pseudomonadati</taxon>
        <taxon>Pseudomonadota</taxon>
        <taxon>Alphaproteobacteria</taxon>
        <taxon>Rhodospirillales</taxon>
        <taxon>Thalassospiraceae</taxon>
        <taxon>Thalassospira</taxon>
    </lineage>
</organism>
<dbReference type="EMBL" id="JPWH01000006">
    <property type="protein sequence ID" value="RCK51226.1"/>
    <property type="molecule type" value="Genomic_DNA"/>
</dbReference>
<comment type="caution">
    <text evidence="1">The sequence shown here is derived from an EMBL/GenBank/DDBJ whole genome shotgun (WGS) entry which is preliminary data.</text>
</comment>
<sequence>MFRAGNSSGCQAYGSNVWFYEGTFKNLPRADLRMSEIQGPDWQGENGYPGHMLNAWQPENINKTYVSTSS</sequence>